<proteinExistence type="predicted"/>
<evidence type="ECO:0000256" key="2">
    <source>
        <dbReference type="SAM" id="Phobius"/>
    </source>
</evidence>
<name>A0ABR2W520_9FUNG</name>
<comment type="caution">
    <text evidence="3">The sequence shown here is derived from an EMBL/GenBank/DDBJ whole genome shotgun (WGS) entry which is preliminary data.</text>
</comment>
<dbReference type="Pfam" id="PF13041">
    <property type="entry name" value="PPR_2"/>
    <property type="match status" value="1"/>
</dbReference>
<gene>
    <name evidence="3" type="ORF">K7432_004122</name>
</gene>
<feature type="repeat" description="PPR" evidence="1">
    <location>
        <begin position="149"/>
        <end position="183"/>
    </location>
</feature>
<dbReference type="Gene3D" id="1.25.40.10">
    <property type="entry name" value="Tetratricopeptide repeat domain"/>
    <property type="match status" value="1"/>
</dbReference>
<feature type="transmembrane region" description="Helical" evidence="2">
    <location>
        <begin position="232"/>
        <end position="252"/>
    </location>
</feature>
<organism evidence="3 4">
    <name type="scientific">Basidiobolus ranarum</name>
    <dbReference type="NCBI Taxonomy" id="34480"/>
    <lineage>
        <taxon>Eukaryota</taxon>
        <taxon>Fungi</taxon>
        <taxon>Fungi incertae sedis</taxon>
        <taxon>Zoopagomycota</taxon>
        <taxon>Entomophthoromycotina</taxon>
        <taxon>Basidiobolomycetes</taxon>
        <taxon>Basidiobolales</taxon>
        <taxon>Basidiobolaceae</taxon>
        <taxon>Basidiobolus</taxon>
    </lineage>
</organism>
<dbReference type="InterPro" id="IPR011990">
    <property type="entry name" value="TPR-like_helical_dom_sf"/>
</dbReference>
<accession>A0ABR2W520</accession>
<keyword evidence="2" id="KW-0472">Membrane</keyword>
<dbReference type="PROSITE" id="PS51375">
    <property type="entry name" value="PPR"/>
    <property type="match status" value="1"/>
</dbReference>
<keyword evidence="2" id="KW-1133">Transmembrane helix</keyword>
<feature type="transmembrane region" description="Helical" evidence="2">
    <location>
        <begin position="258"/>
        <end position="279"/>
    </location>
</feature>
<keyword evidence="4" id="KW-1185">Reference proteome</keyword>
<protein>
    <submittedName>
        <fullName evidence="3">Uncharacterized protein</fullName>
    </submittedName>
</protein>
<dbReference type="InterPro" id="IPR002885">
    <property type="entry name" value="PPR_rpt"/>
</dbReference>
<evidence type="ECO:0000313" key="3">
    <source>
        <dbReference type="EMBL" id="KAK9720426.1"/>
    </source>
</evidence>
<dbReference type="Proteomes" id="UP001479436">
    <property type="component" value="Unassembled WGS sequence"/>
</dbReference>
<dbReference type="EMBL" id="JASJQH010007012">
    <property type="protein sequence ID" value="KAK9720426.1"/>
    <property type="molecule type" value="Genomic_DNA"/>
</dbReference>
<sequence>MTFCKRLYPKVFPQITSLHKVQPPITKRNIRYGLSFINSTFGRLSSEWRLAQLSGRREYSVNQFSNCNTPTQLRSHINRYLYKQPQPMSSYIVSALYSCSDMAAHAKDSPPKRKDEIDSFLSQEKNVTEQIFEIASELFAKVKDTPALNLSVYNAYLEVCVNTWQVEEAFKVYKDMRQRRYVPEVKTFELMILCTLKARDIHQALEAVELGTQDISHSIYTRRRMKVGMRMGIGALCGGWLTITLGMLLPNVAHIEGMGVAVTIFFCLRSGATGLFSTIPVMKAEQIPFDIHTKYRVNIHDSLMDDIYKYFYQYLLLHLPSHGNNPDLNLVTSDMKSKGLLVDERSLVDLRKRLSG</sequence>
<keyword evidence="2" id="KW-0812">Transmembrane</keyword>
<dbReference type="NCBIfam" id="TIGR00756">
    <property type="entry name" value="PPR"/>
    <property type="match status" value="1"/>
</dbReference>
<reference evidence="3 4" key="1">
    <citation type="submission" date="2023-04" db="EMBL/GenBank/DDBJ databases">
        <title>Genome of Basidiobolus ranarum AG-B5.</title>
        <authorList>
            <person name="Stajich J.E."/>
            <person name="Carter-House D."/>
            <person name="Gryganskyi A."/>
        </authorList>
    </citation>
    <scope>NUCLEOTIDE SEQUENCE [LARGE SCALE GENOMIC DNA]</scope>
    <source>
        <strain evidence="3 4">AG-B5</strain>
    </source>
</reference>
<evidence type="ECO:0000313" key="4">
    <source>
        <dbReference type="Proteomes" id="UP001479436"/>
    </source>
</evidence>
<evidence type="ECO:0000256" key="1">
    <source>
        <dbReference type="PROSITE-ProRule" id="PRU00708"/>
    </source>
</evidence>